<dbReference type="GO" id="GO:0016747">
    <property type="term" value="F:acyltransferase activity, transferring groups other than amino-acyl groups"/>
    <property type="evidence" value="ECO:0007669"/>
    <property type="project" value="InterPro"/>
</dbReference>
<gene>
    <name evidence="2" type="ORF">CC86DRAFT_369932</name>
</gene>
<accession>A0A6A7A1Y2</accession>
<dbReference type="AlphaFoldDB" id="A0A6A7A1Y2"/>
<protein>
    <recommendedName>
        <fullName evidence="1">N-acetyltransferase domain-containing protein</fullName>
    </recommendedName>
</protein>
<name>A0A6A7A1Y2_9PLEO</name>
<dbReference type="InterPro" id="IPR052523">
    <property type="entry name" value="Trichothecene_AcTrans"/>
</dbReference>
<dbReference type="PROSITE" id="PS51186">
    <property type="entry name" value="GNAT"/>
    <property type="match status" value="1"/>
</dbReference>
<dbReference type="Pfam" id="PF00583">
    <property type="entry name" value="Acetyltransf_1"/>
    <property type="match status" value="1"/>
</dbReference>
<sequence length="244" mass="27982">MPLELSQVTDPSDFKQIMPVDYDAWQTPYNPQLKHFRPNLPTRAESIAYATAKNTKKLLENDPNRFYLKVTDTDTHVVVGCATWVINQMNENGDGKTEAYWHPEGSEEREFAECFIDGLWGFLAERVTRKHMDLHSIVVHPSHRNRGAGRMLVRWGTNKADELGIETVISSLPSARGAYERSGFGCIEVIPPSPRLKKRLDELEGEGKGFKWRELLEEDLSGWLMWRPVGRDWIEGEDVAPWKS</sequence>
<keyword evidence="3" id="KW-1185">Reference proteome</keyword>
<dbReference type="PANTHER" id="PTHR42791">
    <property type="entry name" value="GNAT FAMILY ACETYLTRANSFERASE"/>
    <property type="match status" value="1"/>
</dbReference>
<dbReference type="Gene3D" id="3.40.630.30">
    <property type="match status" value="1"/>
</dbReference>
<organism evidence="2 3">
    <name type="scientific">Ophiobolus disseminans</name>
    <dbReference type="NCBI Taxonomy" id="1469910"/>
    <lineage>
        <taxon>Eukaryota</taxon>
        <taxon>Fungi</taxon>
        <taxon>Dikarya</taxon>
        <taxon>Ascomycota</taxon>
        <taxon>Pezizomycotina</taxon>
        <taxon>Dothideomycetes</taxon>
        <taxon>Pleosporomycetidae</taxon>
        <taxon>Pleosporales</taxon>
        <taxon>Pleosporineae</taxon>
        <taxon>Phaeosphaeriaceae</taxon>
        <taxon>Ophiobolus</taxon>
    </lineage>
</organism>
<proteinExistence type="predicted"/>
<dbReference type="EMBL" id="MU006225">
    <property type="protein sequence ID" value="KAF2826759.1"/>
    <property type="molecule type" value="Genomic_DNA"/>
</dbReference>
<dbReference type="InterPro" id="IPR016181">
    <property type="entry name" value="Acyl_CoA_acyltransferase"/>
</dbReference>
<dbReference type="InterPro" id="IPR000182">
    <property type="entry name" value="GNAT_dom"/>
</dbReference>
<evidence type="ECO:0000313" key="3">
    <source>
        <dbReference type="Proteomes" id="UP000799424"/>
    </source>
</evidence>
<reference evidence="2" key="1">
    <citation type="journal article" date="2020" name="Stud. Mycol.">
        <title>101 Dothideomycetes genomes: a test case for predicting lifestyles and emergence of pathogens.</title>
        <authorList>
            <person name="Haridas S."/>
            <person name="Albert R."/>
            <person name="Binder M."/>
            <person name="Bloem J."/>
            <person name="Labutti K."/>
            <person name="Salamov A."/>
            <person name="Andreopoulos B."/>
            <person name="Baker S."/>
            <person name="Barry K."/>
            <person name="Bills G."/>
            <person name="Bluhm B."/>
            <person name="Cannon C."/>
            <person name="Castanera R."/>
            <person name="Culley D."/>
            <person name="Daum C."/>
            <person name="Ezra D."/>
            <person name="Gonzalez J."/>
            <person name="Henrissat B."/>
            <person name="Kuo A."/>
            <person name="Liang C."/>
            <person name="Lipzen A."/>
            <person name="Lutzoni F."/>
            <person name="Magnuson J."/>
            <person name="Mondo S."/>
            <person name="Nolan M."/>
            <person name="Ohm R."/>
            <person name="Pangilinan J."/>
            <person name="Park H.-J."/>
            <person name="Ramirez L."/>
            <person name="Alfaro M."/>
            <person name="Sun H."/>
            <person name="Tritt A."/>
            <person name="Yoshinaga Y."/>
            <person name="Zwiers L.-H."/>
            <person name="Turgeon B."/>
            <person name="Goodwin S."/>
            <person name="Spatafora J."/>
            <person name="Crous P."/>
            <person name="Grigoriev I."/>
        </authorList>
    </citation>
    <scope>NUCLEOTIDE SEQUENCE</scope>
    <source>
        <strain evidence="2">CBS 113818</strain>
    </source>
</reference>
<dbReference type="PANTHER" id="PTHR42791:SF5">
    <property type="entry name" value="HYPOTHETICAL ACETYLTRANSFERASE (EUROFUNG)"/>
    <property type="match status" value="1"/>
</dbReference>
<dbReference type="OrthoDB" id="2115692at2759"/>
<dbReference type="Proteomes" id="UP000799424">
    <property type="component" value="Unassembled WGS sequence"/>
</dbReference>
<evidence type="ECO:0000259" key="1">
    <source>
        <dbReference type="PROSITE" id="PS51186"/>
    </source>
</evidence>
<feature type="domain" description="N-acetyltransferase" evidence="1">
    <location>
        <begin position="3"/>
        <end position="230"/>
    </location>
</feature>
<dbReference type="SUPFAM" id="SSF55729">
    <property type="entry name" value="Acyl-CoA N-acyltransferases (Nat)"/>
    <property type="match status" value="1"/>
</dbReference>
<evidence type="ECO:0000313" key="2">
    <source>
        <dbReference type="EMBL" id="KAF2826759.1"/>
    </source>
</evidence>
<dbReference type="CDD" id="cd04301">
    <property type="entry name" value="NAT_SF"/>
    <property type="match status" value="1"/>
</dbReference>